<evidence type="ECO:0008006" key="4">
    <source>
        <dbReference type="Google" id="ProtNLM"/>
    </source>
</evidence>
<keyword evidence="1" id="KW-1133">Transmembrane helix</keyword>
<dbReference type="RefSeq" id="WP_273690660.1">
    <property type="nucleotide sequence ID" value="NZ_CP117411.1"/>
</dbReference>
<dbReference type="InterPro" id="IPR029032">
    <property type="entry name" value="AhpD-like"/>
</dbReference>
<organism evidence="2 3">
    <name type="scientific">Sphingomonas naphthae</name>
    <dbReference type="NCBI Taxonomy" id="1813468"/>
    <lineage>
        <taxon>Bacteria</taxon>
        <taxon>Pseudomonadati</taxon>
        <taxon>Pseudomonadota</taxon>
        <taxon>Alphaproteobacteria</taxon>
        <taxon>Sphingomonadales</taxon>
        <taxon>Sphingomonadaceae</taxon>
        <taxon>Sphingomonas</taxon>
    </lineage>
</organism>
<proteinExistence type="predicted"/>
<keyword evidence="1" id="KW-0472">Membrane</keyword>
<protein>
    <recommendedName>
        <fullName evidence="4">Type II secretion system protein GspF domain-containing protein</fullName>
    </recommendedName>
</protein>
<feature type="transmembrane region" description="Helical" evidence="1">
    <location>
        <begin position="164"/>
        <end position="185"/>
    </location>
</feature>
<dbReference type="EMBL" id="CP117411">
    <property type="protein sequence ID" value="WCT75099.1"/>
    <property type="molecule type" value="Genomic_DNA"/>
</dbReference>
<name>A0ABY7TTA1_9SPHN</name>
<accession>A0ABY7TTA1</accession>
<dbReference type="Proteomes" id="UP001220395">
    <property type="component" value="Chromosome"/>
</dbReference>
<evidence type="ECO:0000313" key="3">
    <source>
        <dbReference type="Proteomes" id="UP001220395"/>
    </source>
</evidence>
<keyword evidence="1" id="KW-0812">Transmembrane</keyword>
<evidence type="ECO:0000313" key="2">
    <source>
        <dbReference type="EMBL" id="WCT75099.1"/>
    </source>
</evidence>
<keyword evidence="3" id="KW-1185">Reference proteome</keyword>
<dbReference type="SUPFAM" id="SSF69118">
    <property type="entry name" value="AhpD-like"/>
    <property type="match status" value="1"/>
</dbReference>
<sequence length="186" mass="19845">MSLAPAPARRFGDPAPAARPRPVLVAAEATPALSRIERKVILLSRLDPAPRGPVMAGLARAAHWLFGIEPATDLADPKLEALRRFAILIRIGRGQASEAETARFRAAGYDPMLAETIHALCGVRNPVRAYKLRRNRHAALKLAALGLAMVPVTMLTGARLDSELIGIVAAAVLFVILAPLACLTLE</sequence>
<gene>
    <name evidence="2" type="ORF">PQ455_07760</name>
</gene>
<feature type="transmembrane region" description="Helical" evidence="1">
    <location>
        <begin position="138"/>
        <end position="158"/>
    </location>
</feature>
<reference evidence="2 3" key="1">
    <citation type="submission" date="2023-02" db="EMBL/GenBank/DDBJ databases">
        <title>Genome sequence of Sphingomonas naphthae.</title>
        <authorList>
            <person name="Kim S."/>
            <person name="Heo J."/>
            <person name="Kwon S.-W."/>
        </authorList>
    </citation>
    <scope>NUCLEOTIDE SEQUENCE [LARGE SCALE GENOMIC DNA]</scope>
    <source>
        <strain evidence="2 3">KACC 18716</strain>
    </source>
</reference>
<evidence type="ECO:0000256" key="1">
    <source>
        <dbReference type="SAM" id="Phobius"/>
    </source>
</evidence>